<dbReference type="Proteomes" id="UP000184546">
    <property type="component" value="Unassembled WGS sequence"/>
</dbReference>
<dbReference type="Pfam" id="PF13472">
    <property type="entry name" value="Lipase_GDSL_2"/>
    <property type="match status" value="1"/>
</dbReference>
<sequence>MANGVSANGQEQPYKPYDQILLFGDSITEFGSNQDMGFGFHAALQHAYSRRYDVVNRGLAGYATCHAIKVVSQCIPPPERANVRLMTLWFGANDSCLPAFNQYVPLEQYKENLKRIIQHPVTVAQNPRILIITPPPINEYQLEFFDKSKGNPHPTRTNQNAKVYAEGARDLAASLGIPVVDVWTAFMTAVGWKEGQPLVGSRELPNDEKFARLFTDGLHLTGEGYRIVYDALMKAIEANWPEMLPQNIPMIFPPWPQAPR</sequence>
<dbReference type="CDD" id="cd01838">
    <property type="entry name" value="Isoamyl_acetate_hydrolase_like"/>
    <property type="match status" value="1"/>
</dbReference>
<gene>
    <name evidence="2" type="ORF">ASPACDRAFT_75083</name>
</gene>
<dbReference type="OrthoDB" id="671439at2759"/>
<evidence type="ECO:0000259" key="1">
    <source>
        <dbReference type="Pfam" id="PF13472"/>
    </source>
</evidence>
<dbReference type="PANTHER" id="PTHR14209">
    <property type="entry name" value="ISOAMYL ACETATE-HYDROLYZING ESTERASE 1"/>
    <property type="match status" value="1"/>
</dbReference>
<name>A0A1L9X5G9_ASPA1</name>
<organism evidence="2 3">
    <name type="scientific">Aspergillus aculeatus (strain ATCC 16872 / CBS 172.66 / WB 5094)</name>
    <dbReference type="NCBI Taxonomy" id="690307"/>
    <lineage>
        <taxon>Eukaryota</taxon>
        <taxon>Fungi</taxon>
        <taxon>Dikarya</taxon>
        <taxon>Ascomycota</taxon>
        <taxon>Pezizomycotina</taxon>
        <taxon>Eurotiomycetes</taxon>
        <taxon>Eurotiomycetidae</taxon>
        <taxon>Eurotiales</taxon>
        <taxon>Aspergillaceae</taxon>
        <taxon>Aspergillus</taxon>
        <taxon>Aspergillus subgen. Circumdati</taxon>
    </lineage>
</organism>
<protein>
    <recommendedName>
        <fullName evidence="1">SGNH hydrolase-type esterase domain-containing protein</fullName>
    </recommendedName>
</protein>
<dbReference type="Gene3D" id="3.40.50.1110">
    <property type="entry name" value="SGNH hydrolase"/>
    <property type="match status" value="1"/>
</dbReference>
<evidence type="ECO:0000313" key="2">
    <source>
        <dbReference type="EMBL" id="OJK03528.1"/>
    </source>
</evidence>
<dbReference type="GeneID" id="30978177"/>
<evidence type="ECO:0000313" key="3">
    <source>
        <dbReference type="Proteomes" id="UP000184546"/>
    </source>
</evidence>
<dbReference type="VEuPathDB" id="FungiDB:ASPACDRAFT_75083"/>
<dbReference type="SUPFAM" id="SSF52266">
    <property type="entry name" value="SGNH hydrolase"/>
    <property type="match status" value="1"/>
</dbReference>
<feature type="domain" description="SGNH hydrolase-type esterase" evidence="1">
    <location>
        <begin position="22"/>
        <end position="227"/>
    </location>
</feature>
<dbReference type="EMBL" id="KV878971">
    <property type="protein sequence ID" value="OJK03528.1"/>
    <property type="molecule type" value="Genomic_DNA"/>
</dbReference>
<keyword evidence="3" id="KW-1185">Reference proteome</keyword>
<dbReference type="InterPro" id="IPR013830">
    <property type="entry name" value="SGNH_hydro"/>
</dbReference>
<accession>A0A1L9X5G9</accession>
<reference evidence="3" key="1">
    <citation type="journal article" date="2017" name="Genome Biol.">
        <title>Comparative genomics reveals high biological diversity and specific adaptations in the industrially and medically important fungal genus Aspergillus.</title>
        <authorList>
            <person name="de Vries R.P."/>
            <person name="Riley R."/>
            <person name="Wiebenga A."/>
            <person name="Aguilar-Osorio G."/>
            <person name="Amillis S."/>
            <person name="Uchima C.A."/>
            <person name="Anderluh G."/>
            <person name="Asadollahi M."/>
            <person name="Askin M."/>
            <person name="Barry K."/>
            <person name="Battaglia E."/>
            <person name="Bayram O."/>
            <person name="Benocci T."/>
            <person name="Braus-Stromeyer S.A."/>
            <person name="Caldana C."/>
            <person name="Canovas D."/>
            <person name="Cerqueira G.C."/>
            <person name="Chen F."/>
            <person name="Chen W."/>
            <person name="Choi C."/>
            <person name="Clum A."/>
            <person name="Dos Santos R.A."/>
            <person name="Damasio A.R."/>
            <person name="Diallinas G."/>
            <person name="Emri T."/>
            <person name="Fekete E."/>
            <person name="Flipphi M."/>
            <person name="Freyberg S."/>
            <person name="Gallo A."/>
            <person name="Gournas C."/>
            <person name="Habgood R."/>
            <person name="Hainaut M."/>
            <person name="Harispe M.L."/>
            <person name="Henrissat B."/>
            <person name="Hilden K.S."/>
            <person name="Hope R."/>
            <person name="Hossain A."/>
            <person name="Karabika E."/>
            <person name="Karaffa L."/>
            <person name="Karanyi Z."/>
            <person name="Krasevec N."/>
            <person name="Kuo A."/>
            <person name="Kusch H."/>
            <person name="LaButti K."/>
            <person name="Lagendijk E.L."/>
            <person name="Lapidus A."/>
            <person name="Levasseur A."/>
            <person name="Lindquist E."/>
            <person name="Lipzen A."/>
            <person name="Logrieco A.F."/>
            <person name="MacCabe A."/>
            <person name="Maekelae M.R."/>
            <person name="Malavazi I."/>
            <person name="Melin P."/>
            <person name="Meyer V."/>
            <person name="Mielnichuk N."/>
            <person name="Miskei M."/>
            <person name="Molnar A.P."/>
            <person name="Mule G."/>
            <person name="Ngan C.Y."/>
            <person name="Orejas M."/>
            <person name="Orosz E."/>
            <person name="Ouedraogo J.P."/>
            <person name="Overkamp K.M."/>
            <person name="Park H.-S."/>
            <person name="Perrone G."/>
            <person name="Piumi F."/>
            <person name="Punt P.J."/>
            <person name="Ram A.F."/>
            <person name="Ramon A."/>
            <person name="Rauscher S."/>
            <person name="Record E."/>
            <person name="Riano-Pachon D.M."/>
            <person name="Robert V."/>
            <person name="Roehrig J."/>
            <person name="Ruller R."/>
            <person name="Salamov A."/>
            <person name="Salih N.S."/>
            <person name="Samson R.A."/>
            <person name="Sandor E."/>
            <person name="Sanguinetti M."/>
            <person name="Schuetze T."/>
            <person name="Sepcic K."/>
            <person name="Shelest E."/>
            <person name="Sherlock G."/>
            <person name="Sophianopoulou V."/>
            <person name="Squina F.M."/>
            <person name="Sun H."/>
            <person name="Susca A."/>
            <person name="Todd R.B."/>
            <person name="Tsang A."/>
            <person name="Unkles S.E."/>
            <person name="van de Wiele N."/>
            <person name="van Rossen-Uffink D."/>
            <person name="Oliveira J.V."/>
            <person name="Vesth T.C."/>
            <person name="Visser J."/>
            <person name="Yu J.-H."/>
            <person name="Zhou M."/>
            <person name="Andersen M.R."/>
            <person name="Archer D.B."/>
            <person name="Baker S.E."/>
            <person name="Benoit I."/>
            <person name="Brakhage A.A."/>
            <person name="Braus G.H."/>
            <person name="Fischer R."/>
            <person name="Frisvad J.C."/>
            <person name="Goldman G.H."/>
            <person name="Houbraken J."/>
            <person name="Oakley B."/>
            <person name="Pocsi I."/>
            <person name="Scazzocchio C."/>
            <person name="Seiboth B."/>
            <person name="vanKuyk P.A."/>
            <person name="Wortman J."/>
            <person name="Dyer P.S."/>
            <person name="Grigoriev I.V."/>
        </authorList>
    </citation>
    <scope>NUCLEOTIDE SEQUENCE [LARGE SCALE GENOMIC DNA]</scope>
    <source>
        <strain evidence="3">ATCC 16872 / CBS 172.66 / WB 5094</strain>
    </source>
</reference>
<dbReference type="STRING" id="690307.A0A1L9X5G9"/>
<dbReference type="PANTHER" id="PTHR14209:SF19">
    <property type="entry name" value="ISOAMYL ACETATE-HYDROLYZING ESTERASE 1 HOMOLOG"/>
    <property type="match status" value="1"/>
</dbReference>
<dbReference type="OMA" id="VIWPKVI"/>
<dbReference type="InterPro" id="IPR036514">
    <property type="entry name" value="SGNH_hydro_sf"/>
</dbReference>
<proteinExistence type="predicted"/>
<dbReference type="AlphaFoldDB" id="A0A1L9X5G9"/>
<dbReference type="RefSeq" id="XP_020059867.1">
    <property type="nucleotide sequence ID" value="XM_020204363.1"/>
</dbReference>
<dbReference type="InterPro" id="IPR045136">
    <property type="entry name" value="Iah1-like"/>
</dbReference>